<comment type="catalytic activity">
    <reaction evidence="18">
        <text>2 L-glutamate + NADP(+) = L-glutamine + 2-oxoglutarate + NADPH + H(+)</text>
        <dbReference type="Rhea" id="RHEA:15501"/>
        <dbReference type="ChEBI" id="CHEBI:15378"/>
        <dbReference type="ChEBI" id="CHEBI:16810"/>
        <dbReference type="ChEBI" id="CHEBI:29985"/>
        <dbReference type="ChEBI" id="CHEBI:57783"/>
        <dbReference type="ChEBI" id="CHEBI:58349"/>
        <dbReference type="ChEBI" id="CHEBI:58359"/>
        <dbReference type="EC" id="1.4.1.13"/>
    </reaction>
</comment>
<dbReference type="InterPro" id="IPR050711">
    <property type="entry name" value="ET-N_metabolism_enzyme"/>
</dbReference>
<comment type="cofactor">
    <cofactor evidence="2">
        <name>[3Fe-4S] cluster</name>
        <dbReference type="ChEBI" id="CHEBI:21137"/>
    </cofactor>
</comment>
<dbReference type="InterPro" id="IPR036485">
    <property type="entry name" value="Glu_synth_asu_C_sf"/>
</dbReference>
<name>A0A150X5I2_9BACT</name>
<dbReference type="FunFam" id="2.160.20.60:FF:000001">
    <property type="entry name" value="Glutamate synthase, large subunit"/>
    <property type="match status" value="1"/>
</dbReference>
<dbReference type="GO" id="GO:0051538">
    <property type="term" value="F:3 iron, 4 sulfur cluster binding"/>
    <property type="evidence" value="ECO:0007669"/>
    <property type="project" value="UniProtKB-KW"/>
</dbReference>
<evidence type="ECO:0000313" key="22">
    <source>
        <dbReference type="EMBL" id="KYG73970.1"/>
    </source>
</evidence>
<evidence type="ECO:0000256" key="8">
    <source>
        <dbReference type="ARBA" id="ARBA00022643"/>
    </source>
</evidence>
<proteinExistence type="inferred from homology"/>
<comment type="cofactor">
    <cofactor evidence="1">
        <name>FMN</name>
        <dbReference type="ChEBI" id="CHEBI:58210"/>
    </cofactor>
</comment>
<evidence type="ECO:0000256" key="1">
    <source>
        <dbReference type="ARBA" id="ARBA00001917"/>
    </source>
</evidence>
<evidence type="ECO:0000256" key="12">
    <source>
        <dbReference type="ARBA" id="ARBA00023002"/>
    </source>
</evidence>
<dbReference type="CDD" id="cd00982">
    <property type="entry name" value="gltB_C"/>
    <property type="match status" value="1"/>
</dbReference>
<evidence type="ECO:0000256" key="5">
    <source>
        <dbReference type="ARBA" id="ARBA00012079"/>
    </source>
</evidence>
<dbReference type="PANTHER" id="PTHR11938:SF133">
    <property type="entry name" value="GLUTAMATE SYNTHASE (NADH)"/>
    <property type="match status" value="1"/>
</dbReference>
<evidence type="ECO:0000256" key="18">
    <source>
        <dbReference type="ARBA" id="ARBA00048151"/>
    </source>
</evidence>
<evidence type="ECO:0000256" key="16">
    <source>
        <dbReference type="ARBA" id="ARBA00023291"/>
    </source>
</evidence>
<keyword evidence="9" id="KW-0479">Metal-binding</keyword>
<keyword evidence="12" id="KW-0560">Oxidoreductase</keyword>
<dbReference type="InterPro" id="IPR029055">
    <property type="entry name" value="Ntn_hydrolases_N"/>
</dbReference>
<dbReference type="InterPro" id="IPR002932">
    <property type="entry name" value="Glu_synthdom"/>
</dbReference>
<accession>A0A150X5I2</accession>
<dbReference type="SUPFAM" id="SSF51395">
    <property type="entry name" value="FMN-linked oxidoreductases"/>
    <property type="match status" value="1"/>
</dbReference>
<dbReference type="STRING" id="333140.AWW68_15005"/>
<keyword evidence="11" id="KW-0315">Glutamine amidotransferase</keyword>
<dbReference type="Pfam" id="PF01645">
    <property type="entry name" value="Glu_synthase"/>
    <property type="match status" value="1"/>
</dbReference>
<organism evidence="22 23">
    <name type="scientific">Roseivirga spongicola</name>
    <dbReference type="NCBI Taxonomy" id="333140"/>
    <lineage>
        <taxon>Bacteria</taxon>
        <taxon>Pseudomonadati</taxon>
        <taxon>Bacteroidota</taxon>
        <taxon>Cytophagia</taxon>
        <taxon>Cytophagales</taxon>
        <taxon>Roseivirgaceae</taxon>
        <taxon>Roseivirga</taxon>
    </lineage>
</organism>
<evidence type="ECO:0000256" key="9">
    <source>
        <dbReference type="ARBA" id="ARBA00022723"/>
    </source>
</evidence>
<dbReference type="Gene3D" id="3.20.20.70">
    <property type="entry name" value="Aldolase class I"/>
    <property type="match status" value="2"/>
</dbReference>
<sequence>MTRGLYNKEFEKDACGIGFIANIKNQPSHQIVADALKMLHRMEHRGGVAADDQTGDGAGIHIQIPHSYFKELAQKKKIELPDRGDYGVAMVFLPKQNIPLFESILKAVLRQIDLEAFWTRWVPTRGEQIGEFAKSNEPYVRQYFIKSTYGATGRELQRKLYLFRKITEYKAKGLDSAKEFYMPSCSIHSIIYKGELRTWQLDEYYPDLKDERLVSSFAIIHSRFSTNTLPEWRLAQPFRYIAHNGEINTIKGNINKMRSREALFSSTHFTKEEINQLLPICNAEFSDSANLDMAVELLIMGGREIERVMAMLIPPAWRENMTLSKELRAFYDYHATFLEPWDGPAAVCFTDGNKVGACIDRNGLRPTRYSITKDDRIVFASETGIVEIEPSQVLKRGKLKPGQMILVDLVENTFEEDESIKSRLSREYDYQRWNNELITHESELTRDKTLNFELKTDELLKEQLTFGYSKEDLKYILKPMTQTGSEPIGSMGNDSALAVFSKRNAHISNYFRQLFAQVSNPAIDPIREKAVMSLAVYLGQSNNLLEDNDPTSRKILLDQPVVKPALLQALKGLKDEHYRTAELLASYYPNQTNLKEAIKDLSKKAADLVRGGVNILVLNNRLQKGELSIPSLLITGAVHHYLIDQGIRSRVSLVVEGGDVVETHHFATLIGYGASAICPYLAFETINSLSEEGQTEEAVDQYIKAIGYGLRKILSKMGISTLQSYESAQIFEILGLNDEIVKLCFKGTPNRISGKSFDGLEKEIKSNYQFAYDERTISKRLADGGIYQWRAEGEKHLFNPKTIHLLQKSTRLNDLNLFREYSNEIDNQEKENVTLRSLFDFKKGKSIPLDQVEPASNIMKRFATGAMSFGSISEEAHTTIAKAMNLIGGKSNSGEGGEDSVRFTPGSDGLLARSAIKQVASGRFGVTTHYLINADEIQIKVAQGAKPGEGGQLPGLKVDENIARIRHSTPGVTLISPPPHHDIYSIEDLAQLIFDLKNVNTKAEINVKLVAEAGVGTIAAGVAKANADNILISGHDGGTGASPISSIQHAGIPWEIGLAEAHQTLLRNGLRNRVKLQTDGQIKTARDIAIATMLGAEEWGVATAVLVVEGCIMMRKCHLNTCPVGVATQRPELRRLFTGEVQHIVNFFTMLAEELRVIMAELGISTVDELVGRTDLLSFNKEKATEKAGEIDLTRILDNPFAEKGMSQQKTQLQPSRTKEVLDHQLIKLAQPTFKHQERVRFEQAIHNENRTTGAMLAGKFTEQFGPEGLADGTITVDFQGAAGQSFGAFLSHGITFNLEGEANDYVGKGLSGGKLVIYPNPESECKAADNVLIGNVALYGATRGRLYVNGQAGERFAVRNSGAKAVVEGVGDHGCEYMTGGRVVVLGETGKNFAAGMSGGIAYVYAADFDFESRCNMDLVELEFPEEDDFNFLHMMMEKHHRYTNSVKAIELLSQWGIAKTSFVKVIPIEYKRVMAKKRDFKNVMA</sequence>
<dbReference type="EMBL" id="LRPC01000028">
    <property type="protein sequence ID" value="KYG73970.1"/>
    <property type="molecule type" value="Genomic_DNA"/>
</dbReference>
<dbReference type="SUPFAM" id="SSF69336">
    <property type="entry name" value="Alpha subunit of glutamate synthase, C-terminal domain"/>
    <property type="match status" value="1"/>
</dbReference>
<dbReference type="InterPro" id="IPR017932">
    <property type="entry name" value="GATase_2_dom"/>
</dbReference>
<dbReference type="PROSITE" id="PS51278">
    <property type="entry name" value="GATASE_TYPE_2"/>
    <property type="match status" value="1"/>
</dbReference>
<evidence type="ECO:0000256" key="13">
    <source>
        <dbReference type="ARBA" id="ARBA00023004"/>
    </source>
</evidence>
<evidence type="ECO:0000256" key="10">
    <source>
        <dbReference type="ARBA" id="ARBA00022827"/>
    </source>
</evidence>
<dbReference type="Pfam" id="PF00310">
    <property type="entry name" value="GATase_2"/>
    <property type="match status" value="1"/>
</dbReference>
<keyword evidence="7" id="KW-0285">Flavoprotein</keyword>
<dbReference type="EC" id="1.4.1.13" evidence="5"/>
<dbReference type="Pfam" id="PF04898">
    <property type="entry name" value="Glu_syn_central"/>
    <property type="match status" value="1"/>
</dbReference>
<dbReference type="InterPro" id="IPR013785">
    <property type="entry name" value="Aldolase_TIM"/>
</dbReference>
<dbReference type="Gene3D" id="3.60.20.10">
    <property type="entry name" value="Glutamine Phosphoribosylpyrophosphate, subunit 1, domain 1"/>
    <property type="match status" value="1"/>
</dbReference>
<evidence type="ECO:0000256" key="7">
    <source>
        <dbReference type="ARBA" id="ARBA00022630"/>
    </source>
</evidence>
<evidence type="ECO:0000256" key="3">
    <source>
        <dbReference type="ARBA" id="ARBA00001974"/>
    </source>
</evidence>
<keyword evidence="8" id="KW-0288">FMN</keyword>
<evidence type="ECO:0000256" key="6">
    <source>
        <dbReference type="ARBA" id="ARBA00022605"/>
    </source>
</evidence>
<evidence type="ECO:0000256" key="14">
    <source>
        <dbReference type="ARBA" id="ARBA00023014"/>
    </source>
</evidence>
<dbReference type="Proteomes" id="UP000075606">
    <property type="component" value="Unassembled WGS sequence"/>
</dbReference>
<dbReference type="SUPFAM" id="SSF56235">
    <property type="entry name" value="N-terminal nucleophile aminohydrolases (Ntn hydrolases)"/>
    <property type="match status" value="1"/>
</dbReference>
<evidence type="ECO:0000256" key="11">
    <source>
        <dbReference type="ARBA" id="ARBA00022962"/>
    </source>
</evidence>
<dbReference type="RefSeq" id="WP_068223165.1">
    <property type="nucleotide sequence ID" value="NZ_CP139724.1"/>
</dbReference>
<evidence type="ECO:0000256" key="15">
    <source>
        <dbReference type="ARBA" id="ARBA00023164"/>
    </source>
</evidence>
<keyword evidence="14" id="KW-0411">Iron-sulfur</keyword>
<evidence type="ECO:0000256" key="20">
    <source>
        <dbReference type="ARBA" id="ARBA00079921"/>
    </source>
</evidence>
<comment type="pathway">
    <text evidence="17">Amino-acid biosynthesis; L-glutamate biosynthesis via GLT pathway; L-glutamate from 2-oxoglutarate and L-glutamine (NADP(+) route): step 1/1.</text>
</comment>
<evidence type="ECO:0000256" key="19">
    <source>
        <dbReference type="ARBA" id="ARBA00072108"/>
    </source>
</evidence>
<dbReference type="FunFam" id="3.60.20.10:FF:000001">
    <property type="entry name" value="Glutamate synthase, large subunit"/>
    <property type="match status" value="1"/>
</dbReference>
<dbReference type="OrthoDB" id="9758182at2"/>
<dbReference type="InterPro" id="IPR002489">
    <property type="entry name" value="Glu_synth_asu_C"/>
</dbReference>
<dbReference type="Gene3D" id="2.160.20.60">
    <property type="entry name" value="Glutamate synthase, alpha subunit, C-terminal domain"/>
    <property type="match status" value="1"/>
</dbReference>
<evidence type="ECO:0000256" key="17">
    <source>
        <dbReference type="ARBA" id="ARBA00037898"/>
    </source>
</evidence>
<reference evidence="22 23" key="1">
    <citation type="submission" date="2016-01" db="EMBL/GenBank/DDBJ databases">
        <title>Genome sequencing of Roseivirga spongicola UST030701-084.</title>
        <authorList>
            <person name="Selvaratnam C."/>
            <person name="Thevarajoo S."/>
            <person name="Goh K.M."/>
            <person name="Ee R."/>
            <person name="Chan K.-G."/>
            <person name="Chong C.S."/>
        </authorList>
    </citation>
    <scope>NUCLEOTIDE SEQUENCE [LARGE SCALE GENOMIC DNA]</scope>
    <source>
        <strain evidence="22 23">UST030701-084</strain>
    </source>
</reference>
<dbReference type="Pfam" id="PF01493">
    <property type="entry name" value="GXGXG"/>
    <property type="match status" value="1"/>
</dbReference>
<dbReference type="GO" id="GO:0006537">
    <property type="term" value="P:glutamate biosynthetic process"/>
    <property type="evidence" value="ECO:0007669"/>
    <property type="project" value="UniProtKB-KW"/>
</dbReference>
<keyword evidence="6" id="KW-0028">Amino-acid biosynthesis</keyword>
<evidence type="ECO:0000256" key="2">
    <source>
        <dbReference type="ARBA" id="ARBA00001927"/>
    </source>
</evidence>
<evidence type="ECO:0000256" key="4">
    <source>
        <dbReference type="ARBA" id="ARBA00009716"/>
    </source>
</evidence>
<protein>
    <recommendedName>
        <fullName evidence="19">Glutamate synthase [NADPH] large chain</fullName>
        <ecNumber evidence="5">1.4.1.13</ecNumber>
    </recommendedName>
    <alternativeName>
        <fullName evidence="20">Glutamate synthase subunit alpha</fullName>
    </alternativeName>
</protein>
<comment type="caution">
    <text evidence="22">The sequence shown here is derived from an EMBL/GenBank/DDBJ whole genome shotgun (WGS) entry which is preliminary data.</text>
</comment>
<dbReference type="NCBIfam" id="NF008730">
    <property type="entry name" value="PRK11750.1"/>
    <property type="match status" value="1"/>
</dbReference>
<keyword evidence="13" id="KW-0408">Iron</keyword>
<dbReference type="GO" id="GO:0046872">
    <property type="term" value="F:metal ion binding"/>
    <property type="evidence" value="ECO:0007669"/>
    <property type="project" value="UniProtKB-KW"/>
</dbReference>
<keyword evidence="15" id="KW-0314">Glutamate biosynthesis</keyword>
<keyword evidence="23" id="KW-1185">Reference proteome</keyword>
<keyword evidence="16" id="KW-0003">3Fe-4S</keyword>
<dbReference type="GO" id="GO:0004355">
    <property type="term" value="F:glutamate synthase (NADPH) activity"/>
    <property type="evidence" value="ECO:0007669"/>
    <property type="project" value="UniProtKB-EC"/>
</dbReference>
<comment type="similarity">
    <text evidence="4">Belongs to the glutamate synthase family.</text>
</comment>
<dbReference type="GO" id="GO:0019676">
    <property type="term" value="P:ammonia assimilation cycle"/>
    <property type="evidence" value="ECO:0007669"/>
    <property type="project" value="TreeGrafter"/>
</dbReference>
<keyword evidence="10" id="KW-0274">FAD</keyword>
<evidence type="ECO:0000313" key="23">
    <source>
        <dbReference type="Proteomes" id="UP000075606"/>
    </source>
</evidence>
<dbReference type="CDD" id="cd00713">
    <property type="entry name" value="GltS"/>
    <property type="match status" value="1"/>
</dbReference>
<gene>
    <name evidence="22" type="ORF">AWW68_15005</name>
</gene>
<evidence type="ECO:0000259" key="21">
    <source>
        <dbReference type="PROSITE" id="PS51278"/>
    </source>
</evidence>
<dbReference type="CDD" id="cd02808">
    <property type="entry name" value="GltS_FMN"/>
    <property type="match status" value="1"/>
</dbReference>
<comment type="cofactor">
    <cofactor evidence="3">
        <name>FAD</name>
        <dbReference type="ChEBI" id="CHEBI:57692"/>
    </cofactor>
</comment>
<dbReference type="InterPro" id="IPR006982">
    <property type="entry name" value="Glu_synth_centr_N"/>
</dbReference>
<feature type="domain" description="Glutamine amidotransferase type-2" evidence="21">
    <location>
        <begin position="15"/>
        <end position="410"/>
    </location>
</feature>
<dbReference type="PANTHER" id="PTHR11938">
    <property type="entry name" value="FAD NADPH DEHYDROGENASE/OXIDOREDUCTASE"/>
    <property type="match status" value="1"/>
</dbReference>